<evidence type="ECO:0000259" key="3">
    <source>
        <dbReference type="Pfam" id="PF25917"/>
    </source>
</evidence>
<accession>A0A0F9RG64</accession>
<evidence type="ECO:0000313" key="5">
    <source>
        <dbReference type="EMBL" id="KKN24066.1"/>
    </source>
</evidence>
<dbReference type="Pfam" id="PF25963">
    <property type="entry name" value="Beta-barrel_AAEA"/>
    <property type="match status" value="1"/>
</dbReference>
<protein>
    <recommendedName>
        <fullName evidence="6">RND efflux pump membrane fusion protein barrel-sandwich domain-containing protein</fullName>
    </recommendedName>
</protein>
<keyword evidence="1" id="KW-0175">Coiled coil</keyword>
<dbReference type="SUPFAM" id="SSF111369">
    <property type="entry name" value="HlyD-like secretion proteins"/>
    <property type="match status" value="2"/>
</dbReference>
<dbReference type="Pfam" id="PF25917">
    <property type="entry name" value="BSH_RND"/>
    <property type="match status" value="1"/>
</dbReference>
<dbReference type="Gene3D" id="1.10.287.470">
    <property type="entry name" value="Helix hairpin bin"/>
    <property type="match status" value="1"/>
</dbReference>
<feature type="domain" description="Multidrug resistance protein MdtA-like barrel-sandwich hybrid" evidence="3">
    <location>
        <begin position="42"/>
        <end position="227"/>
    </location>
</feature>
<dbReference type="AlphaFoldDB" id="A0A0F9RG64"/>
<feature type="domain" description="Multidrug resistance protein MdtA-like alpha-helical hairpin" evidence="2">
    <location>
        <begin position="104"/>
        <end position="169"/>
    </location>
</feature>
<organism evidence="5">
    <name type="scientific">marine sediment metagenome</name>
    <dbReference type="NCBI Taxonomy" id="412755"/>
    <lineage>
        <taxon>unclassified sequences</taxon>
        <taxon>metagenomes</taxon>
        <taxon>ecological metagenomes</taxon>
    </lineage>
</organism>
<dbReference type="InterPro" id="IPR058634">
    <property type="entry name" value="AaeA-lik-b-barrel"/>
</dbReference>
<dbReference type="Gene3D" id="2.40.30.170">
    <property type="match status" value="1"/>
</dbReference>
<evidence type="ECO:0000256" key="1">
    <source>
        <dbReference type="SAM" id="Coils"/>
    </source>
</evidence>
<comment type="caution">
    <text evidence="5">The sequence shown here is derived from an EMBL/GenBank/DDBJ whole genome shotgun (WGS) entry which is preliminary data.</text>
</comment>
<proteinExistence type="predicted"/>
<dbReference type="EMBL" id="LAZR01002912">
    <property type="protein sequence ID" value="KKN24066.1"/>
    <property type="molecule type" value="Genomic_DNA"/>
</dbReference>
<dbReference type="Gene3D" id="2.40.50.100">
    <property type="match status" value="1"/>
</dbReference>
<sequence length="337" mass="36949">MKWAKLIILCLSILGILAGLTLWWEHQHNYPSTDDAYVEANILTVSPQESGRVTLVNVAENDYVTAGQLLLQIDDSDLQSAVDEATSELEKTIQKHMMAGSDVSQAIANLNAVQATLRDAELEYERQQALYDRRIISKSILDKTEANLDKVKAERDSARAALNTAQTQLGGATDHDPAVRAARASLKRAQIALSYAMVYAPVDGWVANLTLRPGDVVSEGQSLFSIVEKKDWWVTANFKETDLSRIKPGQPASITLDMYPDLDLTGTVASIGMGSGAIFSLIPPENATGNWVHVTQRFPVRIHLDYQPTVEQEQRLRAGASVTATVDTTQSDTNIND</sequence>
<feature type="domain" description="p-hydroxybenzoic acid efflux pump subunit AaeA-like beta-barrel" evidence="4">
    <location>
        <begin position="232"/>
        <end position="326"/>
    </location>
</feature>
<gene>
    <name evidence="5" type="ORF">LCGC14_0898650</name>
</gene>
<dbReference type="GO" id="GO:0055085">
    <property type="term" value="P:transmembrane transport"/>
    <property type="evidence" value="ECO:0007669"/>
    <property type="project" value="InterPro"/>
</dbReference>
<reference evidence="5" key="1">
    <citation type="journal article" date="2015" name="Nature">
        <title>Complex archaea that bridge the gap between prokaryotes and eukaryotes.</title>
        <authorList>
            <person name="Spang A."/>
            <person name="Saw J.H."/>
            <person name="Jorgensen S.L."/>
            <person name="Zaremba-Niedzwiedzka K."/>
            <person name="Martijn J."/>
            <person name="Lind A.E."/>
            <person name="van Eijk R."/>
            <person name="Schleper C."/>
            <person name="Guy L."/>
            <person name="Ettema T.J."/>
        </authorList>
    </citation>
    <scope>NUCLEOTIDE SEQUENCE</scope>
</reference>
<evidence type="ECO:0000259" key="2">
    <source>
        <dbReference type="Pfam" id="PF25876"/>
    </source>
</evidence>
<name>A0A0F9RG64_9ZZZZ</name>
<dbReference type="InterPro" id="IPR058625">
    <property type="entry name" value="MdtA-like_BSH"/>
</dbReference>
<evidence type="ECO:0008006" key="6">
    <source>
        <dbReference type="Google" id="ProtNLM"/>
    </source>
</evidence>
<feature type="coiled-coil region" evidence="1">
    <location>
        <begin position="103"/>
        <end position="168"/>
    </location>
</feature>
<dbReference type="InterPro" id="IPR058624">
    <property type="entry name" value="MdtA-like_HH"/>
</dbReference>
<evidence type="ECO:0000259" key="4">
    <source>
        <dbReference type="Pfam" id="PF25963"/>
    </source>
</evidence>
<dbReference type="Pfam" id="PF25876">
    <property type="entry name" value="HH_MFP_RND"/>
    <property type="match status" value="1"/>
</dbReference>
<dbReference type="InterPro" id="IPR050739">
    <property type="entry name" value="MFP"/>
</dbReference>
<dbReference type="PANTHER" id="PTHR30386:SF24">
    <property type="entry name" value="MULTIDRUG RESISTANCE EFFLUX PUMP"/>
    <property type="match status" value="1"/>
</dbReference>
<dbReference type="PANTHER" id="PTHR30386">
    <property type="entry name" value="MEMBRANE FUSION SUBUNIT OF EMRAB-TOLC MULTIDRUG EFFLUX PUMP"/>
    <property type="match status" value="1"/>
</dbReference>